<evidence type="ECO:0000313" key="3">
    <source>
        <dbReference type="EMBL" id="KXZ58112.1"/>
    </source>
</evidence>
<feature type="transmembrane region" description="Helical" evidence="2">
    <location>
        <begin position="79"/>
        <end position="101"/>
    </location>
</feature>
<dbReference type="PATRIC" id="fig|479117.4.peg.1145"/>
<comment type="caution">
    <text evidence="3">The sequence shown here is derived from an EMBL/GenBank/DDBJ whole genome shotgun (WGS) entry which is preliminary data.</text>
</comment>
<organism evidence="3 4">
    <name type="scientific">Brevibacterium ravenspurgense</name>
    <dbReference type="NCBI Taxonomy" id="479117"/>
    <lineage>
        <taxon>Bacteria</taxon>
        <taxon>Bacillati</taxon>
        <taxon>Actinomycetota</taxon>
        <taxon>Actinomycetes</taxon>
        <taxon>Micrococcales</taxon>
        <taxon>Brevibacteriaceae</taxon>
        <taxon>Brevibacterium</taxon>
    </lineage>
</organism>
<keyword evidence="2" id="KW-0472">Membrane</keyword>
<evidence type="ECO:0000256" key="1">
    <source>
        <dbReference type="SAM" id="MobiDB-lite"/>
    </source>
</evidence>
<dbReference type="RefSeq" id="WP_061942998.1">
    <property type="nucleotide sequence ID" value="NZ_LPXW01000031.1"/>
</dbReference>
<keyword evidence="2" id="KW-0812">Transmembrane</keyword>
<protein>
    <recommendedName>
        <fullName evidence="5">Tryptophan-associated transmembrane protein (Trp_oprn_chp)</fullName>
    </recommendedName>
</protein>
<dbReference type="Proteomes" id="UP000243589">
    <property type="component" value="Unassembled WGS sequence"/>
</dbReference>
<proteinExistence type="predicted"/>
<name>A0A150H7N8_9MICO</name>
<feature type="compositionally biased region" description="Acidic residues" evidence="1">
    <location>
        <begin position="144"/>
        <end position="154"/>
    </location>
</feature>
<dbReference type="InterPro" id="IPR019051">
    <property type="entry name" value="Trp_biosyn_TM_oprn/chp"/>
</dbReference>
<evidence type="ECO:0000256" key="2">
    <source>
        <dbReference type="SAM" id="Phobius"/>
    </source>
</evidence>
<dbReference type="AlphaFoldDB" id="A0A150H7N8"/>
<sequence length="171" mass="17198">MTRGRSVLLLLAAAGILWFVSTRELVTMTGAVNTGPAGVADAAPGASGGGGSPVLTAQAAAFAVTALLLAMLGTAGRRITGVLMVLLGFGYFGTGLGIALGQDATPWAWIAAAAGLVAAVAAGLAGFGRTQWRTSQKFERADIVEGEADPDDDPAAAWDALSRGEDPDDIR</sequence>
<evidence type="ECO:0008006" key="5">
    <source>
        <dbReference type="Google" id="ProtNLM"/>
    </source>
</evidence>
<feature type="transmembrane region" description="Helical" evidence="2">
    <location>
        <begin position="54"/>
        <end position="72"/>
    </location>
</feature>
<keyword evidence="4" id="KW-1185">Reference proteome</keyword>
<accession>A0A150H7N8</accession>
<feature type="region of interest" description="Disordered" evidence="1">
    <location>
        <begin position="141"/>
        <end position="171"/>
    </location>
</feature>
<dbReference type="Pfam" id="PF09534">
    <property type="entry name" value="Trp_oprn_chp"/>
    <property type="match status" value="1"/>
</dbReference>
<reference evidence="3 4" key="1">
    <citation type="submission" date="2016-01" db="EMBL/GenBank/DDBJ databases">
        <title>Use of Whole Genome Sequencing to ascertain that Brevibacterium massiliense (Roux, Raoult 2009) is a later heterotypic synonym of Brevibacterium ravenspurgense (Mages 2008).</title>
        <authorList>
            <person name="Bernier A.-M."/>
            <person name="Burdz T."/>
            <person name="Huynh C."/>
            <person name="Pachecho A.L."/>
            <person name="Wiebe D."/>
            <person name="Bonner C."/>
            <person name="Bernard K."/>
        </authorList>
    </citation>
    <scope>NUCLEOTIDE SEQUENCE [LARGE SCALE GENOMIC DNA]</scope>
    <source>
        <strain evidence="3 4">CCUG56047</strain>
    </source>
</reference>
<feature type="compositionally biased region" description="Basic and acidic residues" evidence="1">
    <location>
        <begin position="162"/>
        <end position="171"/>
    </location>
</feature>
<keyword evidence="2" id="KW-1133">Transmembrane helix</keyword>
<feature type="transmembrane region" description="Helical" evidence="2">
    <location>
        <begin position="107"/>
        <end position="127"/>
    </location>
</feature>
<dbReference type="EMBL" id="LQQC01000010">
    <property type="protein sequence ID" value="KXZ58112.1"/>
    <property type="molecule type" value="Genomic_DNA"/>
</dbReference>
<gene>
    <name evidence="3" type="ORF">Bravens_01148</name>
</gene>
<evidence type="ECO:0000313" key="4">
    <source>
        <dbReference type="Proteomes" id="UP000243589"/>
    </source>
</evidence>